<dbReference type="RefSeq" id="WP_200592780.1">
    <property type="nucleotide sequence ID" value="NZ_JAEPBG010000006.1"/>
</dbReference>
<name>A0A934SUN2_9BURK</name>
<comment type="caution">
    <text evidence="1">The sequence shown here is derived from an EMBL/GenBank/DDBJ whole genome shotgun (WGS) entry which is preliminary data.</text>
</comment>
<dbReference type="Proteomes" id="UP000622890">
    <property type="component" value="Unassembled WGS sequence"/>
</dbReference>
<accession>A0A934SUN2</accession>
<protein>
    <submittedName>
        <fullName evidence="1">Uncharacterized protein</fullName>
    </submittedName>
</protein>
<evidence type="ECO:0000313" key="1">
    <source>
        <dbReference type="EMBL" id="MBK4735889.1"/>
    </source>
</evidence>
<gene>
    <name evidence="1" type="ORF">JJB74_14815</name>
</gene>
<reference evidence="1" key="1">
    <citation type="submission" date="2021-01" db="EMBL/GenBank/DDBJ databases">
        <title>Genome sequence of strain Noviherbaspirillum sp. DKR-6.</title>
        <authorList>
            <person name="Chaudhary D.K."/>
        </authorList>
    </citation>
    <scope>NUCLEOTIDE SEQUENCE</scope>
    <source>
        <strain evidence="1">DKR-6</strain>
    </source>
</reference>
<organism evidence="1 2">
    <name type="scientific">Noviherbaspirillum pedocola</name>
    <dbReference type="NCBI Taxonomy" id="2801341"/>
    <lineage>
        <taxon>Bacteria</taxon>
        <taxon>Pseudomonadati</taxon>
        <taxon>Pseudomonadota</taxon>
        <taxon>Betaproteobacteria</taxon>
        <taxon>Burkholderiales</taxon>
        <taxon>Oxalobacteraceae</taxon>
        <taxon>Noviherbaspirillum</taxon>
    </lineage>
</organism>
<keyword evidence="2" id="KW-1185">Reference proteome</keyword>
<dbReference type="EMBL" id="JAEPBG010000006">
    <property type="protein sequence ID" value="MBK4735889.1"/>
    <property type="molecule type" value="Genomic_DNA"/>
</dbReference>
<dbReference type="AlphaFoldDB" id="A0A934SUN2"/>
<evidence type="ECO:0000313" key="2">
    <source>
        <dbReference type="Proteomes" id="UP000622890"/>
    </source>
</evidence>
<proteinExistence type="predicted"/>
<sequence>MSAAFKNLVRRFFSRGAKPGSEHPDFDGDTDAAIKASQREERRLSLAAYRRLCADLDAPTFEQMRNFALYVSEIHPWHKLLPPSHSQYPFYFYIDPYAGMQRIRLSDEKFDVAWRDRTGFHHSWLPTDVYRERFGFLAYANGKAPGVADASGSGPVRVASDFFPYIWDSKTKHLLELPFEILEAGMYHGNSFVSPRAALILPGLLRKEEPLVWPEASGGEAIVTLMRERIAQLEAQYGVEGVADGTERVPYGVDEDAIPDEVLYELTVKERIRQIDLMAAMAQRACSLIYPRINREPFHY</sequence>